<feature type="site" description="Transition state stabilizer" evidence="7">
    <location>
        <position position="20"/>
    </location>
</feature>
<dbReference type="AlphaFoldDB" id="A0A0A1ZKF3"/>
<keyword evidence="4 7" id="KW-0808">Transferase</keyword>
<dbReference type="SUPFAM" id="SSF53448">
    <property type="entry name" value="Nucleotide-diphospho-sugar transferases"/>
    <property type="match status" value="1"/>
</dbReference>
<dbReference type="HAMAP" id="MF_00108">
    <property type="entry name" value="IspD"/>
    <property type="match status" value="1"/>
</dbReference>
<gene>
    <name evidence="7" type="primary">ispD</name>
    <name evidence="8" type="ORF">EU91_0628</name>
</gene>
<evidence type="ECO:0000256" key="3">
    <source>
        <dbReference type="ARBA" id="ARBA00009789"/>
    </source>
</evidence>
<evidence type="ECO:0000256" key="4">
    <source>
        <dbReference type="ARBA" id="ARBA00022679"/>
    </source>
</evidence>
<protein>
    <recommendedName>
        <fullName evidence="7">2-C-methyl-D-erythritol 4-phosphate cytidylyltransferase</fullName>
        <ecNumber evidence="7">2.7.7.60</ecNumber>
    </recommendedName>
    <alternativeName>
        <fullName evidence="7">4-diphosphocytidyl-2C-methyl-D-erythritol synthase</fullName>
    </alternativeName>
    <alternativeName>
        <fullName evidence="7">MEP cytidylyltransferase</fullName>
        <shortName evidence="7">MCT</shortName>
    </alternativeName>
</protein>
<dbReference type="NCBIfam" id="TIGR00453">
    <property type="entry name" value="ispD"/>
    <property type="match status" value="1"/>
</dbReference>
<comment type="pathway">
    <text evidence="2 7">Isoprenoid biosynthesis; isopentenyl diphosphate biosynthesis via DXP pathway; isopentenyl diphosphate from 1-deoxy-D-xylulose 5-phosphate: step 2/6.</text>
</comment>
<dbReference type="UniPathway" id="UPA00056">
    <property type="reaction ID" value="UER00093"/>
</dbReference>
<dbReference type="InterPro" id="IPR029044">
    <property type="entry name" value="Nucleotide-diphossugar_trans"/>
</dbReference>
<evidence type="ECO:0000256" key="5">
    <source>
        <dbReference type="ARBA" id="ARBA00022695"/>
    </source>
</evidence>
<evidence type="ECO:0000256" key="6">
    <source>
        <dbReference type="ARBA" id="ARBA00023229"/>
    </source>
</evidence>
<dbReference type="Proteomes" id="UP000030598">
    <property type="component" value="Unassembled WGS sequence"/>
</dbReference>
<dbReference type="GO" id="GO:0019288">
    <property type="term" value="P:isopentenyl diphosphate biosynthetic process, methylerythritol 4-phosphate pathway"/>
    <property type="evidence" value="ECO:0007669"/>
    <property type="project" value="UniProtKB-UniRule"/>
</dbReference>
<name>A0A0A1ZKF3_PROMR</name>
<dbReference type="Pfam" id="PF01128">
    <property type="entry name" value="IspD"/>
    <property type="match status" value="1"/>
</dbReference>
<dbReference type="EMBL" id="JNAH01000003">
    <property type="protein sequence ID" value="KGF88693.1"/>
    <property type="molecule type" value="Genomic_DNA"/>
</dbReference>
<comment type="function">
    <text evidence="7">Catalyzes the formation of 4-diphosphocytidyl-2-C-methyl-D-erythritol from CTP and 2-C-methyl-D-erythritol 4-phosphate (MEP).</text>
</comment>
<dbReference type="RefSeq" id="WP_032524165.1">
    <property type="nucleotide sequence ID" value="NZ_CP138934.1"/>
</dbReference>
<keyword evidence="5 7" id="KW-0548">Nucleotidyltransferase</keyword>
<sequence>MHFLIPAAGSGSRMKAGKNKLLIDLEGESLIYWTLKSVFSASSTNWVGIIGQPKDKNLLLNSAKDFAHKVHWINGGDTRQQSVFNGLKALPKDAEKVLIHDGARCLINPELIDLCAKKLDENEAVILATKVTDTIKIVDNEGFIKETPDRNYLWAAQTPQGFLVDRLKKAHKMAIDKNWKVTDDASLFEMLNWKVKIIEGTYSNIKITSPIDLKIAKLFVKNP</sequence>
<comment type="caution">
    <text evidence="8">The sequence shown here is derived from an EMBL/GenBank/DDBJ whole genome shotgun (WGS) entry which is preliminary data.</text>
</comment>
<feature type="site" description="Transition state stabilizer" evidence="7">
    <location>
        <position position="13"/>
    </location>
</feature>
<dbReference type="InterPro" id="IPR034683">
    <property type="entry name" value="IspD/TarI"/>
</dbReference>
<dbReference type="PROSITE" id="PS01295">
    <property type="entry name" value="ISPD"/>
    <property type="match status" value="1"/>
</dbReference>
<evidence type="ECO:0000256" key="7">
    <source>
        <dbReference type="HAMAP-Rule" id="MF_00108"/>
    </source>
</evidence>
<feature type="site" description="Positions MEP for the nucleophilic attack" evidence="7">
    <location>
        <position position="206"/>
    </location>
</feature>
<reference evidence="9" key="1">
    <citation type="journal article" date="2014" name="Sci. Data">
        <title>Genomes of diverse isolates of the marine cyanobacterium Prochlorococcus.</title>
        <authorList>
            <person name="Biller S."/>
            <person name="Berube P."/>
            <person name="Thompson J."/>
            <person name="Kelly L."/>
            <person name="Roggensack S."/>
            <person name="Awad L."/>
            <person name="Roache-Johnson K."/>
            <person name="Ding H."/>
            <person name="Giovannoni S.J."/>
            <person name="Moore L.R."/>
            <person name="Chisholm S.W."/>
        </authorList>
    </citation>
    <scope>NUCLEOTIDE SEQUENCE [LARGE SCALE GENOMIC DNA]</scope>
    <source>
        <strain evidence="9">GP2</strain>
    </source>
</reference>
<dbReference type="OrthoDB" id="9806837at2"/>
<dbReference type="PANTHER" id="PTHR32125">
    <property type="entry name" value="2-C-METHYL-D-ERYTHRITOL 4-PHOSPHATE CYTIDYLYLTRANSFERASE, CHLOROPLASTIC"/>
    <property type="match status" value="1"/>
</dbReference>
<dbReference type="eggNOG" id="COG1211">
    <property type="taxonomic scope" value="Bacteria"/>
</dbReference>
<feature type="site" description="Positions MEP for the nucleophilic attack" evidence="7">
    <location>
        <position position="150"/>
    </location>
</feature>
<organism evidence="8 9">
    <name type="scientific">Prochlorococcus marinus str. GP2</name>
    <dbReference type="NCBI Taxonomy" id="59925"/>
    <lineage>
        <taxon>Bacteria</taxon>
        <taxon>Bacillati</taxon>
        <taxon>Cyanobacteriota</taxon>
        <taxon>Cyanophyceae</taxon>
        <taxon>Synechococcales</taxon>
        <taxon>Prochlorococcaceae</taxon>
        <taxon>Prochlorococcus</taxon>
    </lineage>
</organism>
<comment type="similarity">
    <text evidence="3 7">Belongs to the IspD/TarI cytidylyltransferase family. IspD subfamily.</text>
</comment>
<dbReference type="InterPro" id="IPR018294">
    <property type="entry name" value="ISPD_synthase_CS"/>
</dbReference>
<accession>A0A0A1ZKF3</accession>
<dbReference type="InterPro" id="IPR050088">
    <property type="entry name" value="IspD/TarI_cytidylyltransf_bact"/>
</dbReference>
<keyword evidence="6 7" id="KW-0414">Isoprene biosynthesis</keyword>
<evidence type="ECO:0000313" key="8">
    <source>
        <dbReference type="EMBL" id="KGF88693.1"/>
    </source>
</evidence>
<dbReference type="InterPro" id="IPR001228">
    <property type="entry name" value="IspD"/>
</dbReference>
<dbReference type="Gene3D" id="3.90.550.10">
    <property type="entry name" value="Spore Coat Polysaccharide Biosynthesis Protein SpsA, Chain A"/>
    <property type="match status" value="1"/>
</dbReference>
<dbReference type="FunFam" id="3.90.550.10:FF:000003">
    <property type="entry name" value="2-C-methyl-D-erythritol 4-phosphate cytidylyltransferase"/>
    <property type="match status" value="1"/>
</dbReference>
<dbReference type="STRING" id="59925.EU91_0628"/>
<dbReference type="CDD" id="cd02516">
    <property type="entry name" value="CDP-ME_synthetase"/>
    <property type="match status" value="1"/>
</dbReference>
<evidence type="ECO:0000313" key="9">
    <source>
        <dbReference type="Proteomes" id="UP000030598"/>
    </source>
</evidence>
<proteinExistence type="inferred from homology"/>
<dbReference type="PANTHER" id="PTHR32125:SF4">
    <property type="entry name" value="2-C-METHYL-D-ERYTHRITOL 4-PHOSPHATE CYTIDYLYLTRANSFERASE, CHLOROPLASTIC"/>
    <property type="match status" value="1"/>
</dbReference>
<evidence type="ECO:0000256" key="2">
    <source>
        <dbReference type="ARBA" id="ARBA00004787"/>
    </source>
</evidence>
<evidence type="ECO:0000256" key="1">
    <source>
        <dbReference type="ARBA" id="ARBA00001282"/>
    </source>
</evidence>
<dbReference type="GO" id="GO:0050518">
    <property type="term" value="F:2-C-methyl-D-erythritol 4-phosphate cytidylyltransferase activity"/>
    <property type="evidence" value="ECO:0007669"/>
    <property type="project" value="UniProtKB-UniRule"/>
</dbReference>
<dbReference type="EC" id="2.7.7.60" evidence="7"/>
<comment type="catalytic activity">
    <reaction evidence="1 7">
        <text>2-C-methyl-D-erythritol 4-phosphate + CTP + H(+) = 4-CDP-2-C-methyl-D-erythritol + diphosphate</text>
        <dbReference type="Rhea" id="RHEA:13429"/>
        <dbReference type="ChEBI" id="CHEBI:15378"/>
        <dbReference type="ChEBI" id="CHEBI:33019"/>
        <dbReference type="ChEBI" id="CHEBI:37563"/>
        <dbReference type="ChEBI" id="CHEBI:57823"/>
        <dbReference type="ChEBI" id="CHEBI:58262"/>
        <dbReference type="EC" id="2.7.7.60"/>
    </reaction>
</comment>